<dbReference type="AlphaFoldDB" id="A0A1C7MAK2"/>
<feature type="region of interest" description="Disordered" evidence="1">
    <location>
        <begin position="1"/>
        <end position="55"/>
    </location>
</feature>
<organism evidence="2 3">
    <name type="scientific">Grifola frondosa</name>
    <name type="common">Maitake</name>
    <name type="synonym">Polyporus frondosus</name>
    <dbReference type="NCBI Taxonomy" id="5627"/>
    <lineage>
        <taxon>Eukaryota</taxon>
        <taxon>Fungi</taxon>
        <taxon>Dikarya</taxon>
        <taxon>Basidiomycota</taxon>
        <taxon>Agaricomycotina</taxon>
        <taxon>Agaricomycetes</taxon>
        <taxon>Polyporales</taxon>
        <taxon>Grifolaceae</taxon>
        <taxon>Grifola</taxon>
    </lineage>
</organism>
<comment type="caution">
    <text evidence="2">The sequence shown here is derived from an EMBL/GenBank/DDBJ whole genome shotgun (WGS) entry which is preliminary data.</text>
</comment>
<evidence type="ECO:0000313" key="3">
    <source>
        <dbReference type="Proteomes" id="UP000092993"/>
    </source>
</evidence>
<name>A0A1C7MAK2_GRIFR</name>
<evidence type="ECO:0000313" key="2">
    <source>
        <dbReference type="EMBL" id="OBZ73921.1"/>
    </source>
</evidence>
<dbReference type="EMBL" id="LUGG01000006">
    <property type="protein sequence ID" value="OBZ73921.1"/>
    <property type="molecule type" value="Genomic_DNA"/>
</dbReference>
<evidence type="ECO:0000256" key="1">
    <source>
        <dbReference type="SAM" id="MobiDB-lite"/>
    </source>
</evidence>
<feature type="compositionally biased region" description="Polar residues" evidence="1">
    <location>
        <begin position="1"/>
        <end position="14"/>
    </location>
</feature>
<sequence length="353" mass="38875">MRIRSTRSVSSTPPACTHAPQPAQRRQHPFPKFICLARPRSPPQSVRRPPNQFTPHHATNILGGIRRLAQLDTVPIHADRPTAAYACHDMPHAPVPSTHSAIDVLNVSNMSNASASAPRRHRLWTTISHLSPVPCPPHNVGHRHSTYRLHPNLTAVTPSTLHVCVTVSERARCACKSADSLPRRLTMPPKSTVGPCADNGAANDRPIDPRRRVQRAALRFHPAPRNALLSAEAHHRPHHLHPRVISFVHVLLDFARVVRRVQTLVRCGDTGGVLLRHRPDDSRVGPAFSAYAVSMSHDVDRVPHAFTGRVHAVGVGCCITQPRLPTVVYESTSCSLVIPTHIAPPSARRRVRT</sequence>
<dbReference type="Proteomes" id="UP000092993">
    <property type="component" value="Unassembled WGS sequence"/>
</dbReference>
<accession>A0A1C7MAK2</accession>
<gene>
    <name evidence="2" type="ORF">A0H81_06444</name>
</gene>
<keyword evidence="3" id="KW-1185">Reference proteome</keyword>
<reference evidence="2 3" key="1">
    <citation type="submission" date="2016-03" db="EMBL/GenBank/DDBJ databases">
        <title>Whole genome sequencing of Grifola frondosa 9006-11.</title>
        <authorList>
            <person name="Min B."/>
            <person name="Park H."/>
            <person name="Kim J.-G."/>
            <person name="Cho H."/>
            <person name="Oh Y.-L."/>
            <person name="Kong W.-S."/>
            <person name="Choi I.-G."/>
        </authorList>
    </citation>
    <scope>NUCLEOTIDE SEQUENCE [LARGE SCALE GENOMIC DNA]</scope>
    <source>
        <strain evidence="2 3">9006-11</strain>
    </source>
</reference>
<feature type="region of interest" description="Disordered" evidence="1">
    <location>
        <begin position="186"/>
        <end position="207"/>
    </location>
</feature>
<protein>
    <submittedName>
        <fullName evidence="2">Uncharacterized protein</fullName>
    </submittedName>
</protein>
<proteinExistence type="predicted"/>